<protein>
    <submittedName>
        <fullName evidence="3">Predicted Zn-dependent protease or its inactivated homolog</fullName>
    </submittedName>
</protein>
<proteinExistence type="inferred from homology"/>
<sequence>MADLLMNRLPRTLRSDADFWSLRIVDERVDDHAVRNDIALPLRMSSDRGAMLVAWCGAGAGYAATADLSESGLQAALDIATQRAKASAAVSLIDHRKIDRPTDSGTYESPAIEQPLLTRREWVERLRHECAAANIDSRVVERTAAVQITQADQICLTSDGVRIEQRFRFMLPQISVTAHAQGVTQVRTLGGDYGTLAQGGQGVLAQFGFDGAGARVADEALQLVAAPNCPSGSRDLLLMPDQMMMQIHESIGHPLELDRILGDERNFAGWSFVKPEYFGTWRYGSELLNVTFDPEPREEAASYAFDDDGTRATRQYLIRDGVLMRPLGGALSQQRAGLAGVANSRASSWNRPPIDRMANLNVEAGASSLEDMIANIEHGILMRTNTSWSIDDQRNKFQFGCEFGQLIENGKLTRVVRQPNYRGISASFWRSLVAVGNEATRAVYGTSMCGKGEPMQIIRVGHASPACVFANVDVFGGV</sequence>
<dbReference type="InterPro" id="IPR036059">
    <property type="entry name" value="TldD/PmbA_sf"/>
</dbReference>
<dbReference type="InterPro" id="IPR051463">
    <property type="entry name" value="Peptidase_U62_metallo"/>
</dbReference>
<dbReference type="EMBL" id="FNYE01000039">
    <property type="protein sequence ID" value="SEK07845.1"/>
    <property type="molecule type" value="Genomic_DNA"/>
</dbReference>
<keyword evidence="3" id="KW-0645">Protease</keyword>
<dbReference type="PANTHER" id="PTHR30624">
    <property type="entry name" value="UNCHARACTERIZED PROTEIN TLDD AND PMBA"/>
    <property type="match status" value="1"/>
</dbReference>
<dbReference type="Pfam" id="PF19289">
    <property type="entry name" value="PmbA_TldD_3rd"/>
    <property type="match status" value="1"/>
</dbReference>
<evidence type="ECO:0000256" key="1">
    <source>
        <dbReference type="ARBA" id="ARBA00005836"/>
    </source>
</evidence>
<dbReference type="Gene3D" id="3.30.2290.10">
    <property type="entry name" value="PmbA/TldD superfamily"/>
    <property type="match status" value="1"/>
</dbReference>
<keyword evidence="3" id="KW-0378">Hydrolase</keyword>
<dbReference type="SUPFAM" id="SSF111283">
    <property type="entry name" value="Putative modulator of DNA gyrase, PmbA/TldD"/>
    <property type="match status" value="1"/>
</dbReference>
<dbReference type="AlphaFoldDB" id="A0A1H7EB80"/>
<organism evidence="3 4">
    <name type="scientific">Paraburkholderia diazotrophica</name>
    <dbReference type="NCBI Taxonomy" id="667676"/>
    <lineage>
        <taxon>Bacteria</taxon>
        <taxon>Pseudomonadati</taxon>
        <taxon>Pseudomonadota</taxon>
        <taxon>Betaproteobacteria</taxon>
        <taxon>Burkholderiales</taxon>
        <taxon>Burkholderiaceae</taxon>
        <taxon>Paraburkholderia</taxon>
    </lineage>
</organism>
<dbReference type="STRING" id="667676.SAMN05192539_103963"/>
<evidence type="ECO:0000313" key="3">
    <source>
        <dbReference type="EMBL" id="SEK07845.1"/>
    </source>
</evidence>
<dbReference type="GO" id="GO:0005829">
    <property type="term" value="C:cytosol"/>
    <property type="evidence" value="ECO:0007669"/>
    <property type="project" value="TreeGrafter"/>
</dbReference>
<dbReference type="GO" id="GO:0006508">
    <property type="term" value="P:proteolysis"/>
    <property type="evidence" value="ECO:0007669"/>
    <property type="project" value="UniProtKB-KW"/>
</dbReference>
<gene>
    <name evidence="3" type="ORF">SAMN05192539_103963</name>
</gene>
<accession>A0A1H7EB80</accession>
<keyword evidence="4" id="KW-1185">Reference proteome</keyword>
<feature type="domain" description="Metalloprotease TldD/E C-terminal" evidence="2">
    <location>
        <begin position="234"/>
        <end position="474"/>
    </location>
</feature>
<dbReference type="Proteomes" id="UP000198866">
    <property type="component" value="Unassembled WGS sequence"/>
</dbReference>
<dbReference type="InterPro" id="IPR035068">
    <property type="entry name" value="TldD/PmbA_N"/>
</dbReference>
<dbReference type="RefSeq" id="WP_090872752.1">
    <property type="nucleotide sequence ID" value="NZ_FNYE01000039.1"/>
</dbReference>
<evidence type="ECO:0000259" key="2">
    <source>
        <dbReference type="Pfam" id="PF19289"/>
    </source>
</evidence>
<reference evidence="4" key="1">
    <citation type="submission" date="2016-10" db="EMBL/GenBank/DDBJ databases">
        <authorList>
            <person name="Varghese N."/>
            <person name="Submissions S."/>
        </authorList>
    </citation>
    <scope>NUCLEOTIDE SEQUENCE [LARGE SCALE GENOMIC DNA]</scope>
    <source>
        <strain evidence="4">LMG 26031</strain>
    </source>
</reference>
<evidence type="ECO:0000313" key="4">
    <source>
        <dbReference type="Proteomes" id="UP000198866"/>
    </source>
</evidence>
<dbReference type="OrthoDB" id="9803213at2"/>
<comment type="similarity">
    <text evidence="1">Belongs to the peptidase U62 family.</text>
</comment>
<dbReference type="PANTHER" id="PTHR30624:SF10">
    <property type="entry name" value="CONSERVED PROTEIN"/>
    <property type="match status" value="1"/>
</dbReference>
<name>A0A1H7EB80_9BURK</name>
<dbReference type="InterPro" id="IPR045569">
    <property type="entry name" value="Metalloprtase-TldD/E_C"/>
</dbReference>
<dbReference type="GO" id="GO:0008237">
    <property type="term" value="F:metallopeptidase activity"/>
    <property type="evidence" value="ECO:0007669"/>
    <property type="project" value="InterPro"/>
</dbReference>